<protein>
    <submittedName>
        <fullName evidence="2">Uncharacterized protein</fullName>
    </submittedName>
</protein>
<feature type="region of interest" description="Disordered" evidence="1">
    <location>
        <begin position="48"/>
        <end position="78"/>
    </location>
</feature>
<accession>A0ABQ9V6E1</accession>
<gene>
    <name evidence="2" type="ORF">P7K49_018581</name>
</gene>
<evidence type="ECO:0000256" key="1">
    <source>
        <dbReference type="SAM" id="MobiDB-lite"/>
    </source>
</evidence>
<evidence type="ECO:0000313" key="3">
    <source>
        <dbReference type="Proteomes" id="UP001266305"/>
    </source>
</evidence>
<dbReference type="EMBL" id="JASSZA010000008">
    <property type="protein sequence ID" value="KAK2104725.1"/>
    <property type="molecule type" value="Genomic_DNA"/>
</dbReference>
<reference evidence="2 3" key="1">
    <citation type="submission" date="2023-05" db="EMBL/GenBank/DDBJ databases">
        <title>B98-5 Cell Line De Novo Hybrid Assembly: An Optical Mapping Approach.</title>
        <authorList>
            <person name="Kananen K."/>
            <person name="Auerbach J.A."/>
            <person name="Kautto E."/>
            <person name="Blachly J.S."/>
        </authorList>
    </citation>
    <scope>NUCLEOTIDE SEQUENCE [LARGE SCALE GENOMIC DNA]</scope>
    <source>
        <strain evidence="2">B95-8</strain>
        <tissue evidence="2">Cell line</tissue>
    </source>
</reference>
<dbReference type="Proteomes" id="UP001266305">
    <property type="component" value="Unassembled WGS sequence"/>
</dbReference>
<keyword evidence="3" id="KW-1185">Reference proteome</keyword>
<name>A0ABQ9V6E1_SAGOE</name>
<sequence length="151" mass="17248">MPWVGFLYRDTLQSLESYLGSMVAFSSVGSIVSTPEESMHEGAVINTKEKEKKMSHPKSRKPRNAALQGPFSGRHRQREGDFPFALIMERHFEDNTLSSQRAKYHTAHPHDFFPSGLWMGGLSQVDTILEGAWWGNHMKHQHSHIFTGEHM</sequence>
<proteinExistence type="predicted"/>
<organism evidence="2 3">
    <name type="scientific">Saguinus oedipus</name>
    <name type="common">Cotton-top tamarin</name>
    <name type="synonym">Oedipomidas oedipus</name>
    <dbReference type="NCBI Taxonomy" id="9490"/>
    <lineage>
        <taxon>Eukaryota</taxon>
        <taxon>Metazoa</taxon>
        <taxon>Chordata</taxon>
        <taxon>Craniata</taxon>
        <taxon>Vertebrata</taxon>
        <taxon>Euteleostomi</taxon>
        <taxon>Mammalia</taxon>
        <taxon>Eutheria</taxon>
        <taxon>Euarchontoglires</taxon>
        <taxon>Primates</taxon>
        <taxon>Haplorrhini</taxon>
        <taxon>Platyrrhini</taxon>
        <taxon>Cebidae</taxon>
        <taxon>Callitrichinae</taxon>
        <taxon>Saguinus</taxon>
    </lineage>
</organism>
<evidence type="ECO:0000313" key="2">
    <source>
        <dbReference type="EMBL" id="KAK2104725.1"/>
    </source>
</evidence>
<comment type="caution">
    <text evidence="2">The sequence shown here is derived from an EMBL/GenBank/DDBJ whole genome shotgun (WGS) entry which is preliminary data.</text>
</comment>